<dbReference type="EMBL" id="JAVRET010000021">
    <property type="protein sequence ID" value="MDT0409713.1"/>
    <property type="molecule type" value="Genomic_DNA"/>
</dbReference>
<dbReference type="PROSITE" id="PS51704">
    <property type="entry name" value="GP_PDE"/>
    <property type="match status" value="1"/>
</dbReference>
<feature type="domain" description="GP-PDE" evidence="2">
    <location>
        <begin position="39"/>
        <end position="292"/>
    </location>
</feature>
<evidence type="ECO:0000313" key="3">
    <source>
        <dbReference type="EMBL" id="MDT0409713.1"/>
    </source>
</evidence>
<dbReference type="InterPro" id="IPR017946">
    <property type="entry name" value="PLC-like_Pdiesterase_TIM-brl"/>
</dbReference>
<dbReference type="SUPFAM" id="SSF51695">
    <property type="entry name" value="PLC-like phosphodiesterases"/>
    <property type="match status" value="1"/>
</dbReference>
<feature type="chain" id="PRO_5044726154" evidence="1">
    <location>
        <begin position="30"/>
        <end position="294"/>
    </location>
</feature>
<protein>
    <submittedName>
        <fullName evidence="4">Glycerophosphodiester phosphodiesterase family protein</fullName>
    </submittedName>
</protein>
<reference evidence="4" key="2">
    <citation type="submission" date="2024-03" db="EMBL/GenBank/DDBJ databases">
        <title>30 novel species of actinomycetes from the DSMZ collection.</title>
        <authorList>
            <person name="Nouioui I."/>
        </authorList>
    </citation>
    <scope>NUCLEOTIDE SEQUENCE</scope>
    <source>
        <strain evidence="6">DSM 41979</strain>
        <strain evidence="4">DSM 41982</strain>
    </source>
</reference>
<evidence type="ECO:0000259" key="2">
    <source>
        <dbReference type="PROSITE" id="PS51704"/>
    </source>
</evidence>
<dbReference type="AlphaFoldDB" id="A0ABD5E846"/>
<keyword evidence="1" id="KW-0732">Signal</keyword>
<feature type="signal peptide" evidence="1">
    <location>
        <begin position="1"/>
        <end position="29"/>
    </location>
</feature>
<evidence type="ECO:0000256" key="1">
    <source>
        <dbReference type="SAM" id="SignalP"/>
    </source>
</evidence>
<sequence length="294" mass="31646">MSARAATAVTVAILGSGALVGLPAASASAADSAHSPAGITVVGHRGAPAYAPENTLPSVEKAAELGFRWVENDVQRTKDGELIVLHDTTLTRTTDVEQVFPDRAPWNVRDFTAAEIARLDAGTWYDPSFAGTRIPTLKEYLNEITQTHQNLILELKSPDLYPGIEAETLAELRNSGWLDRGHVRHRLVVQSFDAKSIKEVHKQRPDVKTGFLGTPTQAQLPEYARFADQINPSHTTIGADWVAAAHALKGPHDKPLEVFTWTVDTPNDTVVAADKGVDGIISNAPDVVRDALGG</sequence>
<dbReference type="Proteomes" id="UP001183607">
    <property type="component" value="Unassembled WGS sequence"/>
</dbReference>
<evidence type="ECO:0000313" key="4">
    <source>
        <dbReference type="EMBL" id="MDT0417191.1"/>
    </source>
</evidence>
<dbReference type="Pfam" id="PF03009">
    <property type="entry name" value="GDPD"/>
    <property type="match status" value="1"/>
</dbReference>
<dbReference type="PANTHER" id="PTHR46211:SF1">
    <property type="entry name" value="GLYCEROPHOSPHODIESTER PHOSPHODIESTERASE, CYTOPLASMIC"/>
    <property type="match status" value="1"/>
</dbReference>
<dbReference type="PANTHER" id="PTHR46211">
    <property type="entry name" value="GLYCEROPHOSPHORYL DIESTER PHOSPHODIESTERASE"/>
    <property type="match status" value="1"/>
</dbReference>
<dbReference type="InterPro" id="IPR030395">
    <property type="entry name" value="GP_PDE_dom"/>
</dbReference>
<reference evidence="5" key="1">
    <citation type="submission" date="2023-07" db="EMBL/GenBank/DDBJ databases">
        <title>30 novel species of actinomycetes from the DSMZ collection.</title>
        <authorList>
            <person name="Nouioui I."/>
        </authorList>
    </citation>
    <scope>NUCLEOTIDE SEQUENCE [LARGE SCALE GENOMIC DNA]</scope>
    <source>
        <strain evidence="3">DSM 41979</strain>
        <strain evidence="5">DSM 41982</strain>
    </source>
</reference>
<name>A0ABD5E846_9ACTN</name>
<dbReference type="EMBL" id="JAVRER010000025">
    <property type="protein sequence ID" value="MDT0417191.1"/>
    <property type="molecule type" value="Genomic_DNA"/>
</dbReference>
<keyword evidence="6" id="KW-1185">Reference proteome</keyword>
<dbReference type="Gene3D" id="3.20.20.190">
    <property type="entry name" value="Phosphatidylinositol (PI) phosphodiesterase"/>
    <property type="match status" value="1"/>
</dbReference>
<evidence type="ECO:0000313" key="5">
    <source>
        <dbReference type="Proteomes" id="UP001183607"/>
    </source>
</evidence>
<proteinExistence type="predicted"/>
<evidence type="ECO:0000313" key="6">
    <source>
        <dbReference type="Proteomes" id="UP001183610"/>
    </source>
</evidence>
<dbReference type="Proteomes" id="UP001183610">
    <property type="component" value="Unassembled WGS sequence"/>
</dbReference>
<accession>A0ABD5E846</accession>
<comment type="caution">
    <text evidence="4">The sequence shown here is derived from an EMBL/GenBank/DDBJ whole genome shotgun (WGS) entry which is preliminary data.</text>
</comment>
<organism evidence="4 5">
    <name type="scientific">Streptomyces evansiae</name>
    <dbReference type="NCBI Taxonomy" id="3075535"/>
    <lineage>
        <taxon>Bacteria</taxon>
        <taxon>Bacillati</taxon>
        <taxon>Actinomycetota</taxon>
        <taxon>Actinomycetes</taxon>
        <taxon>Kitasatosporales</taxon>
        <taxon>Streptomycetaceae</taxon>
        <taxon>Streptomyces</taxon>
    </lineage>
</organism>
<gene>
    <name evidence="4" type="ORF">RM574_17020</name>
    <name evidence="3" type="ORF">RM698_11730</name>
</gene>